<dbReference type="Proteomes" id="UP001187415">
    <property type="component" value="Unassembled WGS sequence"/>
</dbReference>
<proteinExistence type="predicted"/>
<feature type="compositionally biased region" description="Basic and acidic residues" evidence="1">
    <location>
        <begin position="57"/>
        <end position="68"/>
    </location>
</feature>
<dbReference type="AlphaFoldDB" id="A0AA88T515"/>
<feature type="region of interest" description="Disordered" evidence="1">
    <location>
        <begin position="25"/>
        <end position="68"/>
    </location>
</feature>
<gene>
    <name evidence="2" type="ORF">Q5P01_003761</name>
</gene>
<feature type="region of interest" description="Disordered" evidence="1">
    <location>
        <begin position="1"/>
        <end position="20"/>
    </location>
</feature>
<reference evidence="2" key="1">
    <citation type="submission" date="2023-07" db="EMBL/GenBank/DDBJ databases">
        <title>Chromosome-level Genome Assembly of Striped Snakehead (Channa striata).</title>
        <authorList>
            <person name="Liu H."/>
        </authorList>
    </citation>
    <scope>NUCLEOTIDE SEQUENCE</scope>
    <source>
        <strain evidence="2">Gz</strain>
        <tissue evidence="2">Muscle</tissue>
    </source>
</reference>
<keyword evidence="3" id="KW-1185">Reference proteome</keyword>
<accession>A0AA88T515</accession>
<organism evidence="2 3">
    <name type="scientific">Channa striata</name>
    <name type="common">Snakehead murrel</name>
    <name type="synonym">Ophicephalus striatus</name>
    <dbReference type="NCBI Taxonomy" id="64152"/>
    <lineage>
        <taxon>Eukaryota</taxon>
        <taxon>Metazoa</taxon>
        <taxon>Chordata</taxon>
        <taxon>Craniata</taxon>
        <taxon>Vertebrata</taxon>
        <taxon>Euteleostomi</taxon>
        <taxon>Actinopterygii</taxon>
        <taxon>Neopterygii</taxon>
        <taxon>Teleostei</taxon>
        <taxon>Neoteleostei</taxon>
        <taxon>Acanthomorphata</taxon>
        <taxon>Anabantaria</taxon>
        <taxon>Anabantiformes</taxon>
        <taxon>Channoidei</taxon>
        <taxon>Channidae</taxon>
        <taxon>Channa</taxon>
    </lineage>
</organism>
<evidence type="ECO:0000256" key="1">
    <source>
        <dbReference type="SAM" id="MobiDB-lite"/>
    </source>
</evidence>
<dbReference type="EMBL" id="JAUPFM010000002">
    <property type="protein sequence ID" value="KAK2859141.1"/>
    <property type="molecule type" value="Genomic_DNA"/>
</dbReference>
<evidence type="ECO:0000313" key="3">
    <source>
        <dbReference type="Proteomes" id="UP001187415"/>
    </source>
</evidence>
<sequence>MCQSHHMSVVSRLFQKSNYATTETFTATSPEKLNDRSQLSPPNQDGKRNGGNPRPHAQQERPQKRPRV</sequence>
<evidence type="ECO:0000313" key="2">
    <source>
        <dbReference type="EMBL" id="KAK2859141.1"/>
    </source>
</evidence>
<protein>
    <submittedName>
        <fullName evidence="2">Uncharacterized protein</fullName>
    </submittedName>
</protein>
<comment type="caution">
    <text evidence="2">The sequence shown here is derived from an EMBL/GenBank/DDBJ whole genome shotgun (WGS) entry which is preliminary data.</text>
</comment>
<feature type="compositionally biased region" description="Polar residues" evidence="1">
    <location>
        <begin position="25"/>
        <end position="43"/>
    </location>
</feature>
<name>A0AA88T515_CHASR</name>